<evidence type="ECO:0000313" key="3">
    <source>
        <dbReference type="Proteomes" id="UP001497600"/>
    </source>
</evidence>
<name>A0ABP0EA91_9ASCO</name>
<dbReference type="PANTHER" id="PTHR14614:SF156">
    <property type="entry name" value="PROTEIN-LYSINE N-METHYLTRANSFERASE EFM2"/>
    <property type="match status" value="1"/>
</dbReference>
<dbReference type="Proteomes" id="UP001497600">
    <property type="component" value="Chromosome D"/>
</dbReference>
<organism evidence="2 3">
    <name type="scientific">[Candida] anglica</name>
    <dbReference type="NCBI Taxonomy" id="148631"/>
    <lineage>
        <taxon>Eukaryota</taxon>
        <taxon>Fungi</taxon>
        <taxon>Dikarya</taxon>
        <taxon>Ascomycota</taxon>
        <taxon>Saccharomycotina</taxon>
        <taxon>Pichiomycetes</taxon>
        <taxon>Debaryomycetaceae</taxon>
        <taxon>Kurtzmaniella</taxon>
    </lineage>
</organism>
<sequence length="412" mass="46219">MDFDPLSLFTPSPSQEPTELPPPTTLKASSITNDSPKVKVCNILDSLDLPDEDHLEPIHFLDLPLLQLNPPSNVLVMFLKLLAPDQVCNFTPQNNVSNSSDPETIDPSIGLVDRGVSEDLMVKCLPWLEKNCPRFNTVKKLSYVPTLAPTLKRSHETNYNAWLTRVISLPECTDETLQLASLRMSENCGRTAQPEIIRKIIVPNLSKHGRESVSLKEPSLTADNLGLKTWGSALILATRLLNYPLVGSHDSHPLLKSPVLELGAGTGLVGIVSTLMGYQTTLTDLPEIVPNLETNVQLNKLNAQVEELDWTKPQSFVSKNGSRNFKTIILSDPIYSSQHPYWVVDMIDLFLDESDDARVLIQIPLRGKYEAERKLLWDLVEPGFEVCEEHIEEGVDDFGEMNYCFKKLKRRR</sequence>
<gene>
    <name evidence="2" type="primary">EFM2</name>
    <name evidence="2" type="ORF">CAAN4_D02586</name>
</gene>
<dbReference type="InterPro" id="IPR019410">
    <property type="entry name" value="Methyltransf_16"/>
</dbReference>
<feature type="region of interest" description="Disordered" evidence="1">
    <location>
        <begin position="1"/>
        <end position="31"/>
    </location>
</feature>
<dbReference type="Gene3D" id="3.40.50.150">
    <property type="entry name" value="Vaccinia Virus protein VP39"/>
    <property type="match status" value="1"/>
</dbReference>
<accession>A0ABP0EA91</accession>
<dbReference type="PANTHER" id="PTHR14614">
    <property type="entry name" value="HEPATOCELLULAR CARCINOMA-ASSOCIATED ANTIGEN"/>
    <property type="match status" value="1"/>
</dbReference>
<reference evidence="2 3" key="1">
    <citation type="submission" date="2024-01" db="EMBL/GenBank/DDBJ databases">
        <authorList>
            <consortium name="Genoscope - CEA"/>
            <person name="William W."/>
        </authorList>
    </citation>
    <scope>NUCLEOTIDE SEQUENCE [LARGE SCALE GENOMIC DNA]</scope>
    <source>
        <strain evidence="2 3">29B2s-10</strain>
    </source>
</reference>
<dbReference type="Pfam" id="PF10294">
    <property type="entry name" value="Methyltransf_16"/>
    <property type="match status" value="1"/>
</dbReference>
<dbReference type="EMBL" id="OZ004256">
    <property type="protein sequence ID" value="CAK7903011.1"/>
    <property type="molecule type" value="Genomic_DNA"/>
</dbReference>
<evidence type="ECO:0000313" key="2">
    <source>
        <dbReference type="EMBL" id="CAK7903011.1"/>
    </source>
</evidence>
<keyword evidence="3" id="KW-1185">Reference proteome</keyword>
<proteinExistence type="predicted"/>
<protein>
    <submittedName>
        <fullName evidence="2">Protein-lysine N-methyltransferase Efm2p</fullName>
    </submittedName>
</protein>
<evidence type="ECO:0000256" key="1">
    <source>
        <dbReference type="SAM" id="MobiDB-lite"/>
    </source>
</evidence>
<dbReference type="InterPro" id="IPR029063">
    <property type="entry name" value="SAM-dependent_MTases_sf"/>
</dbReference>
<dbReference type="SUPFAM" id="SSF53335">
    <property type="entry name" value="S-adenosyl-L-methionine-dependent methyltransferases"/>
    <property type="match status" value="1"/>
</dbReference>